<keyword evidence="1" id="KW-0106">Calcium</keyword>
<evidence type="ECO:0000256" key="3">
    <source>
        <dbReference type="SAM" id="SignalP"/>
    </source>
</evidence>
<keyword evidence="3" id="KW-0732">Signal</keyword>
<dbReference type="Gene3D" id="1.10.238.10">
    <property type="entry name" value="EF-hand"/>
    <property type="match status" value="1"/>
</dbReference>
<dbReference type="InterPro" id="IPR011992">
    <property type="entry name" value="EF-hand-dom_pair"/>
</dbReference>
<proteinExistence type="predicted"/>
<accession>A0A433QLI1</accession>
<sequence length="194" mass="21897">MKMTARTRTNLAFVLLLLLAIAGPTAARIWFGNNANDGQAKQQTFQNQEAKDASQFQKSHMLNHHNVEVSDEITFFKMHDLNQDGYLDESELRSLYGFERNVNPNAPHIRAIIGRALSDMDTDRDGRISLREYLNKQMPEMTAKEKVDDAEWIKNNPSHSTPVAHEQKKSETPKPATPGGGYTDGVPNKYRVDA</sequence>
<dbReference type="AlphaFoldDB" id="A0A433QLI1"/>
<evidence type="ECO:0000313" key="6">
    <source>
        <dbReference type="Proteomes" id="UP000274822"/>
    </source>
</evidence>
<dbReference type="InterPro" id="IPR018247">
    <property type="entry name" value="EF_Hand_1_Ca_BS"/>
</dbReference>
<dbReference type="InterPro" id="IPR002048">
    <property type="entry name" value="EF_hand_dom"/>
</dbReference>
<feature type="chain" id="PRO_5019528257" description="EF-hand domain-containing protein" evidence="3">
    <location>
        <begin position="28"/>
        <end position="194"/>
    </location>
</feature>
<evidence type="ECO:0000256" key="1">
    <source>
        <dbReference type="ARBA" id="ARBA00022837"/>
    </source>
</evidence>
<feature type="signal peptide" evidence="3">
    <location>
        <begin position="1"/>
        <end position="27"/>
    </location>
</feature>
<comment type="caution">
    <text evidence="5">The sequence shown here is derived from an EMBL/GenBank/DDBJ whole genome shotgun (WGS) entry which is preliminary data.</text>
</comment>
<feature type="region of interest" description="Disordered" evidence="2">
    <location>
        <begin position="141"/>
        <end position="194"/>
    </location>
</feature>
<evidence type="ECO:0000313" key="5">
    <source>
        <dbReference type="EMBL" id="RUS30640.1"/>
    </source>
</evidence>
<dbReference type="PROSITE" id="PS00018">
    <property type="entry name" value="EF_HAND_1"/>
    <property type="match status" value="2"/>
</dbReference>
<keyword evidence="6" id="KW-1185">Reference proteome</keyword>
<dbReference type="Proteomes" id="UP000274822">
    <property type="component" value="Unassembled WGS sequence"/>
</dbReference>
<dbReference type="GO" id="GO:0005509">
    <property type="term" value="F:calcium ion binding"/>
    <property type="evidence" value="ECO:0007669"/>
    <property type="project" value="InterPro"/>
</dbReference>
<feature type="compositionally biased region" description="Basic and acidic residues" evidence="2">
    <location>
        <begin position="142"/>
        <end position="152"/>
    </location>
</feature>
<evidence type="ECO:0000256" key="2">
    <source>
        <dbReference type="SAM" id="MobiDB-lite"/>
    </source>
</evidence>
<evidence type="ECO:0000259" key="4">
    <source>
        <dbReference type="Pfam" id="PF13499"/>
    </source>
</evidence>
<gene>
    <name evidence="5" type="ORF">BC938DRAFT_479132</name>
</gene>
<dbReference type="Pfam" id="PF13499">
    <property type="entry name" value="EF-hand_7"/>
    <property type="match status" value="1"/>
</dbReference>
<reference evidence="5 6" key="1">
    <citation type="journal article" date="2018" name="New Phytol.">
        <title>Phylogenomics of Endogonaceae and evolution of mycorrhizas within Mucoromycota.</title>
        <authorList>
            <person name="Chang Y."/>
            <person name="Desiro A."/>
            <person name="Na H."/>
            <person name="Sandor L."/>
            <person name="Lipzen A."/>
            <person name="Clum A."/>
            <person name="Barry K."/>
            <person name="Grigoriev I.V."/>
            <person name="Martin F.M."/>
            <person name="Stajich J.E."/>
            <person name="Smith M.E."/>
            <person name="Bonito G."/>
            <person name="Spatafora J.W."/>
        </authorList>
    </citation>
    <scope>NUCLEOTIDE SEQUENCE [LARGE SCALE GENOMIC DNA]</scope>
    <source>
        <strain evidence="5 6">AD002</strain>
    </source>
</reference>
<name>A0A433QLI1_9FUNG</name>
<dbReference type="EMBL" id="RBNJ01003686">
    <property type="protein sequence ID" value="RUS30640.1"/>
    <property type="molecule type" value="Genomic_DNA"/>
</dbReference>
<organism evidence="5 6">
    <name type="scientific">Jimgerdemannia flammicorona</name>
    <dbReference type="NCBI Taxonomy" id="994334"/>
    <lineage>
        <taxon>Eukaryota</taxon>
        <taxon>Fungi</taxon>
        <taxon>Fungi incertae sedis</taxon>
        <taxon>Mucoromycota</taxon>
        <taxon>Mucoromycotina</taxon>
        <taxon>Endogonomycetes</taxon>
        <taxon>Endogonales</taxon>
        <taxon>Endogonaceae</taxon>
        <taxon>Jimgerdemannia</taxon>
    </lineage>
</organism>
<dbReference type="SUPFAM" id="SSF47473">
    <property type="entry name" value="EF-hand"/>
    <property type="match status" value="1"/>
</dbReference>
<protein>
    <recommendedName>
        <fullName evidence="4">EF-hand domain-containing protein</fullName>
    </recommendedName>
</protein>
<feature type="domain" description="EF-hand" evidence="4">
    <location>
        <begin position="75"/>
        <end position="135"/>
    </location>
</feature>